<reference evidence="1 2" key="1">
    <citation type="submission" date="2016-11" db="EMBL/GenBank/DDBJ databases">
        <authorList>
            <person name="Jaros S."/>
            <person name="Januszkiewicz K."/>
            <person name="Wedrychowicz H."/>
        </authorList>
    </citation>
    <scope>NUCLEOTIDE SEQUENCE [LARGE SCALE GENOMIC DNA]</scope>
    <source>
        <strain evidence="1 2">DSM 14214</strain>
    </source>
</reference>
<gene>
    <name evidence="1" type="ORF">SAMN02745138_02236</name>
</gene>
<dbReference type="RefSeq" id="WP_072851823.1">
    <property type="nucleotide sequence ID" value="NZ_FRAH01000041.1"/>
</dbReference>
<keyword evidence="2" id="KW-1185">Reference proteome</keyword>
<evidence type="ECO:0008006" key="3">
    <source>
        <dbReference type="Google" id="ProtNLM"/>
    </source>
</evidence>
<proteinExistence type="predicted"/>
<name>A0A1M6USG2_9FIRM</name>
<accession>A0A1M6USG2</accession>
<dbReference type="EMBL" id="FRAH01000041">
    <property type="protein sequence ID" value="SHK72123.1"/>
    <property type="molecule type" value="Genomic_DNA"/>
</dbReference>
<evidence type="ECO:0000313" key="1">
    <source>
        <dbReference type="EMBL" id="SHK72123.1"/>
    </source>
</evidence>
<evidence type="ECO:0000313" key="2">
    <source>
        <dbReference type="Proteomes" id="UP000183975"/>
    </source>
</evidence>
<sequence length="247" mass="27624">MKRDELDAMIQHAMEKRTEHLHANPMMLEHIKREATSRERKERISMKLFTAKRIAAVAVVCFASVTCYAAVHFSGVEAQTTVDITSYAQIEKAEEKVGFDMKTVESFSNGFTFVNGGTGEMYGQDENGNNVGEPYGLMTLSYEKEGKTLVVTAQDGDPYAYAGQEVSEGYSSHLYKFVPEGYELTAKDKEKEESGELIISYGTDEVMESVMEVYSWKDGDLFYSMTADNCNLGEEAMAQMAQEMQNA</sequence>
<protein>
    <recommendedName>
        <fullName evidence="3">DUF4367 domain-containing protein</fullName>
    </recommendedName>
</protein>
<dbReference type="Proteomes" id="UP000183975">
    <property type="component" value="Unassembled WGS sequence"/>
</dbReference>
<organism evidence="1 2">
    <name type="scientific">Anaerotignum lactatifermentans DSM 14214</name>
    <dbReference type="NCBI Taxonomy" id="1121323"/>
    <lineage>
        <taxon>Bacteria</taxon>
        <taxon>Bacillati</taxon>
        <taxon>Bacillota</taxon>
        <taxon>Clostridia</taxon>
        <taxon>Lachnospirales</taxon>
        <taxon>Anaerotignaceae</taxon>
        <taxon>Anaerotignum</taxon>
    </lineage>
</organism>
<dbReference type="AlphaFoldDB" id="A0A1M6USG2"/>
<dbReference type="OrthoDB" id="1998645at2"/>